<evidence type="ECO:0000313" key="1">
    <source>
        <dbReference type="EMBL" id="MDR6218406.1"/>
    </source>
</evidence>
<proteinExistence type="predicted"/>
<dbReference type="EMBL" id="JAVDQK010000004">
    <property type="protein sequence ID" value="MDR6218406.1"/>
    <property type="molecule type" value="Genomic_DNA"/>
</dbReference>
<sequence>MARAAGIQKRGVMTTKIHRTLPALESNWPAGDSTELTLDPAQHNAATFPVTTGWMHEVDPGYMHGHALTLAGRHQLPASLPPSGRFGLAWVLQTIRMAGTTGTRMITWNIGGSGVGIGQHVGKHYHSAPGHYRRLARQVATEVVEVDEYLSRLLPRKVRDTLQPLLEAGVTDAKQVLTDLETEGQRAGTYQKIGPLLTALWAMRAFLVFHLTDAQKAGKLTGNGPAALAVQRQQMTQFTVRLSYPHDTPDRYSLQLLWRWNDPTGSSALWPAAVDGDLEPPGLRRVPAARGQAWVMCSLRLGRSYRHRTSGREVMIRPAMYLAMRPLLATVFSSYGLAPAPRPSMDCELMVDAGQAGNGTLAVK</sequence>
<protein>
    <submittedName>
        <fullName evidence="1">Uncharacterized protein</fullName>
    </submittedName>
</protein>
<dbReference type="RefSeq" id="WP_309854864.1">
    <property type="nucleotide sequence ID" value="NZ_JAVDQJ010000005.1"/>
</dbReference>
<accession>A0AAE4BN64</accession>
<organism evidence="1 2">
    <name type="scientific">Deinococcus soli</name>
    <name type="common">ex Cha et al. 2016</name>
    <dbReference type="NCBI Taxonomy" id="1309411"/>
    <lineage>
        <taxon>Bacteria</taxon>
        <taxon>Thermotogati</taxon>
        <taxon>Deinococcota</taxon>
        <taxon>Deinococci</taxon>
        <taxon>Deinococcales</taxon>
        <taxon>Deinococcaceae</taxon>
        <taxon>Deinococcus</taxon>
    </lineage>
</organism>
<dbReference type="AlphaFoldDB" id="A0AAE4BN64"/>
<gene>
    <name evidence="1" type="ORF">J2Y00_001969</name>
</gene>
<name>A0AAE4BN64_9DEIO</name>
<evidence type="ECO:0000313" key="2">
    <source>
        <dbReference type="Proteomes" id="UP001185331"/>
    </source>
</evidence>
<comment type="caution">
    <text evidence="1">The sequence shown here is derived from an EMBL/GenBank/DDBJ whole genome shotgun (WGS) entry which is preliminary data.</text>
</comment>
<reference evidence="1" key="1">
    <citation type="submission" date="2023-07" db="EMBL/GenBank/DDBJ databases">
        <title>Sorghum-associated microbial communities from plants grown in Nebraska, USA.</title>
        <authorList>
            <person name="Schachtman D."/>
        </authorList>
    </citation>
    <scope>NUCLEOTIDE SEQUENCE</scope>
    <source>
        <strain evidence="1">BE330</strain>
    </source>
</reference>
<dbReference type="Proteomes" id="UP001185331">
    <property type="component" value="Unassembled WGS sequence"/>
</dbReference>